<proteinExistence type="predicted"/>
<dbReference type="OrthoDB" id="9794601at2"/>
<evidence type="ECO:0000313" key="4">
    <source>
        <dbReference type="Proteomes" id="UP000029714"/>
    </source>
</evidence>
<reference evidence="3 4" key="2">
    <citation type="journal article" date="2016" name="Infect. Immun.">
        <title>Helicobacter saguini, a Novel Helicobacter Isolated from Cotton-Top Tamarins with Ulcerative Colitis, Has Proinflammatory Properties and Induces Typhlocolitis and Dysplasia in Gnotobiotic IL-10-/- Mice.</title>
        <authorList>
            <person name="Shen Z."/>
            <person name="Mannion A."/>
            <person name="Whary M.T."/>
            <person name="Muthupalani S."/>
            <person name="Sheh A."/>
            <person name="Feng Y."/>
            <person name="Gong G."/>
            <person name="Vandamme P."/>
            <person name="Holcombe H.R."/>
            <person name="Paster B.J."/>
            <person name="Fox J.G."/>
        </authorList>
    </citation>
    <scope>NUCLEOTIDE SEQUENCE [LARGE SCALE GENOMIC DNA]</scope>
    <source>
        <strain evidence="3 4">MIT 97-6194</strain>
    </source>
</reference>
<dbReference type="RefSeq" id="WP_118977180.1">
    <property type="nucleotide sequence ID" value="NZ_JRMP02000006.1"/>
</dbReference>
<dbReference type="GO" id="GO:0005975">
    <property type="term" value="P:carbohydrate metabolic process"/>
    <property type="evidence" value="ECO:0007669"/>
    <property type="project" value="InterPro"/>
</dbReference>
<dbReference type="EMBL" id="JRMP02000006">
    <property type="protein sequence ID" value="TLD94546.1"/>
    <property type="molecule type" value="Genomic_DNA"/>
</dbReference>
<dbReference type="GO" id="GO:0008107">
    <property type="term" value="F:galactoside 2-alpha-L-fucosyltransferase activity"/>
    <property type="evidence" value="ECO:0007669"/>
    <property type="project" value="InterPro"/>
</dbReference>
<gene>
    <name evidence="3" type="ORF">LS64_005110</name>
</gene>
<comment type="caution">
    <text evidence="3">The sequence shown here is derived from an EMBL/GenBank/DDBJ whole genome shotgun (WGS) entry which is preliminary data.</text>
</comment>
<dbReference type="CDD" id="cd11301">
    <property type="entry name" value="Fut1_Fut2_like"/>
    <property type="match status" value="1"/>
</dbReference>
<protein>
    <submittedName>
        <fullName evidence="3">Alpha-1,2-fucosyltransferase</fullName>
    </submittedName>
</protein>
<dbReference type="GO" id="GO:0016020">
    <property type="term" value="C:membrane"/>
    <property type="evidence" value="ECO:0007669"/>
    <property type="project" value="InterPro"/>
</dbReference>
<evidence type="ECO:0000313" key="3">
    <source>
        <dbReference type="EMBL" id="TLD94546.1"/>
    </source>
</evidence>
<dbReference type="STRING" id="1548018.LS64_07760"/>
<evidence type="ECO:0000256" key="1">
    <source>
        <dbReference type="ARBA" id="ARBA00022676"/>
    </source>
</evidence>
<keyword evidence="2" id="KW-0808">Transferase</keyword>
<reference evidence="3 4" key="1">
    <citation type="journal article" date="2014" name="Genome Announc.">
        <title>Draft genome sequences of eight enterohepatic helicobacter species isolated from both laboratory and wild rodents.</title>
        <authorList>
            <person name="Sheh A."/>
            <person name="Shen Z."/>
            <person name="Fox J.G."/>
        </authorList>
    </citation>
    <scope>NUCLEOTIDE SEQUENCE [LARGE SCALE GENOMIC DNA]</scope>
    <source>
        <strain evidence="3 4">MIT 97-6194</strain>
    </source>
</reference>
<accession>A0A4U8T4U5</accession>
<dbReference type="Proteomes" id="UP000029714">
    <property type="component" value="Unassembled WGS sequence"/>
</dbReference>
<keyword evidence="1" id="KW-0328">Glycosyltransferase</keyword>
<evidence type="ECO:0000256" key="2">
    <source>
        <dbReference type="ARBA" id="ARBA00022679"/>
    </source>
</evidence>
<name>A0A4U8T4U5_9HELI</name>
<dbReference type="AlphaFoldDB" id="A0A4U8T4U5"/>
<dbReference type="InterPro" id="IPR002516">
    <property type="entry name" value="Glyco_trans_11"/>
</dbReference>
<dbReference type="Pfam" id="PF01531">
    <property type="entry name" value="Glyco_transf_11"/>
    <property type="match status" value="1"/>
</dbReference>
<organism evidence="3 4">
    <name type="scientific">Helicobacter saguini</name>
    <dbReference type="NCBI Taxonomy" id="1548018"/>
    <lineage>
        <taxon>Bacteria</taxon>
        <taxon>Pseudomonadati</taxon>
        <taxon>Campylobacterota</taxon>
        <taxon>Epsilonproteobacteria</taxon>
        <taxon>Campylobacterales</taxon>
        <taxon>Helicobacteraceae</taxon>
        <taxon>Helicobacter</taxon>
    </lineage>
</organism>
<keyword evidence="4" id="KW-1185">Reference proteome</keyword>
<sequence length="385" mass="44686">MSFLNDKKGVIIYVDGGICSQIHMCAIGLKFAKMGYHVKYDLSFYESKELESNIANGGGGGNHNLDSINSNISNNVNNKLQNLDSKDSKENIESNHAKQILDSIKHLQNGKDMFGNFARNYDMPLAFPHIKLEIASKEEIKYYQKHFGRIYPKPFNPFNYNPPAYFGMYYSYPAYLEFQDFLKQNFNPIDKDSIKPLVNEILESNSCAIHIRRGDVSGYTLYGYPPNKDYFLNAINLINKLDSNVKFYFFSDEVEWIKNHIIPHLNHINYTICEQNGSDKGYLDLYAISRAKHIIASHGSLGIYGKFLSIRKDKPNYFVLSKFSEIYFKLYKEDCILLGNNSFYTLPPKDCKDSNKKIRKLRFINKLRLQLYEYLQEKLRKKGVI</sequence>